<evidence type="ECO:0000313" key="1">
    <source>
        <dbReference type="EMBL" id="KAL3952081.1"/>
    </source>
</evidence>
<accession>A0ACC4D704</accession>
<name>A0ACC4D704_PURLI</name>
<reference evidence="1" key="1">
    <citation type="submission" date="2024-12" db="EMBL/GenBank/DDBJ databases">
        <title>Comparative genomics and development of molecular markers within Purpureocillium lilacinum and among Purpureocillium species.</title>
        <authorList>
            <person name="Yeh Z.-Y."/>
            <person name="Ni N.-T."/>
            <person name="Lo P.-H."/>
            <person name="Mushyakhwo K."/>
            <person name="Lin C.-F."/>
            <person name="Nai Y.-S."/>
        </authorList>
    </citation>
    <scope>NUCLEOTIDE SEQUENCE</scope>
    <source>
        <strain evidence="1">NCHU-NPUST-175</strain>
    </source>
</reference>
<proteinExistence type="predicted"/>
<keyword evidence="2" id="KW-1185">Reference proteome</keyword>
<evidence type="ECO:0000313" key="2">
    <source>
        <dbReference type="Proteomes" id="UP001638806"/>
    </source>
</evidence>
<organism evidence="1 2">
    <name type="scientific">Purpureocillium lilacinum</name>
    <name type="common">Paecilomyces lilacinus</name>
    <dbReference type="NCBI Taxonomy" id="33203"/>
    <lineage>
        <taxon>Eukaryota</taxon>
        <taxon>Fungi</taxon>
        <taxon>Dikarya</taxon>
        <taxon>Ascomycota</taxon>
        <taxon>Pezizomycotina</taxon>
        <taxon>Sordariomycetes</taxon>
        <taxon>Hypocreomycetidae</taxon>
        <taxon>Hypocreales</taxon>
        <taxon>Ophiocordycipitaceae</taxon>
        <taxon>Purpureocillium</taxon>
    </lineage>
</organism>
<sequence>MNQGNNNMEGGGGDRENGQGQERGERGGSGAGNLGHGGQGSGAPLGSSSQAHTGQNDQASVVNILSQIRAGRSGRVYASQIQRQPNALTPAQSLEQLARRFNQLNCLVSTFAPSAGRLDDRRGRLDGRRGGSGSARPQQRDQRRASHAKWYELFVVNRGNMPPIAADLSWLQVLEDHRREVGKAFSPPRFFPWTRDFTREWVRRLHDASRAAAPRFYDTADREVLPVDPETASLQVIDQRYGTTGL</sequence>
<dbReference type="Proteomes" id="UP001638806">
    <property type="component" value="Unassembled WGS sequence"/>
</dbReference>
<protein>
    <submittedName>
        <fullName evidence="1">Uncharacterized protein</fullName>
    </submittedName>
</protein>
<comment type="caution">
    <text evidence="1">The sequence shown here is derived from an EMBL/GenBank/DDBJ whole genome shotgun (WGS) entry which is preliminary data.</text>
</comment>
<gene>
    <name evidence="1" type="ORF">ACCO45_013798</name>
</gene>
<dbReference type="EMBL" id="JBGNUJ010000013">
    <property type="protein sequence ID" value="KAL3952081.1"/>
    <property type="molecule type" value="Genomic_DNA"/>
</dbReference>